<dbReference type="InterPro" id="IPR012902">
    <property type="entry name" value="N_methyl_site"/>
</dbReference>
<gene>
    <name evidence="2" type="ORF">SZ25_00833</name>
</gene>
<dbReference type="PROSITE" id="PS00409">
    <property type="entry name" value="PROKAR_NTER_METHYL"/>
    <property type="match status" value="1"/>
</dbReference>
<sequence>MKKQGFSLLEISVVLSIIALLVSAIAVSKNMLANARARTVVSEIGSFNTAIIAFQNIYNYLPGDFPGAYVVWGSSCNATAANCNGNGDGIITQTDGTVATTNEGVKFWQHLYLAGLLVGYNSGYGSGYMAIGTNIPASNYNNIMGYFAQTNYLLLAALGGSGNTTSPYQYYDYGVVNNMDLFNIDSKIDDGIASTGIFQTNAAINPLNNTITSGKCPYGATNGYDLANANQRYCRGIYYW</sequence>
<dbReference type="Proteomes" id="UP000033358">
    <property type="component" value="Unassembled WGS sequence"/>
</dbReference>
<keyword evidence="1" id="KW-0812">Transmembrane</keyword>
<accession>A0A0F5MMZ6</accession>
<dbReference type="SUPFAM" id="SSF54523">
    <property type="entry name" value="Pili subunits"/>
    <property type="match status" value="1"/>
</dbReference>
<dbReference type="AlphaFoldDB" id="A0A0F5MMZ6"/>
<keyword evidence="1" id="KW-0472">Membrane</keyword>
<name>A0A0F5MMZ6_9RICK</name>
<evidence type="ECO:0000313" key="3">
    <source>
        <dbReference type="Proteomes" id="UP000033358"/>
    </source>
</evidence>
<dbReference type="Pfam" id="PF07963">
    <property type="entry name" value="N_methyl"/>
    <property type="match status" value="1"/>
</dbReference>
<protein>
    <recommendedName>
        <fullName evidence="4">Type II secretion system protein G</fullName>
    </recommendedName>
</protein>
<comment type="caution">
    <text evidence="2">The sequence shown here is derived from an EMBL/GenBank/DDBJ whole genome shotgun (WGS) entry which is preliminary data.</text>
</comment>
<evidence type="ECO:0000256" key="1">
    <source>
        <dbReference type="SAM" id="Phobius"/>
    </source>
</evidence>
<dbReference type="NCBIfam" id="TIGR02532">
    <property type="entry name" value="IV_pilin_GFxxxE"/>
    <property type="match status" value="1"/>
</dbReference>
<keyword evidence="1" id="KW-1133">Transmembrane helix</keyword>
<evidence type="ECO:0000313" key="2">
    <source>
        <dbReference type="EMBL" id="KKB96091.1"/>
    </source>
</evidence>
<dbReference type="EMBL" id="JYHA01000137">
    <property type="protein sequence ID" value="KKB96091.1"/>
    <property type="molecule type" value="Genomic_DNA"/>
</dbReference>
<feature type="transmembrane region" description="Helical" evidence="1">
    <location>
        <begin position="6"/>
        <end position="28"/>
    </location>
</feature>
<evidence type="ECO:0008006" key="4">
    <source>
        <dbReference type="Google" id="ProtNLM"/>
    </source>
</evidence>
<keyword evidence="3" id="KW-1185">Reference proteome</keyword>
<dbReference type="InterPro" id="IPR045584">
    <property type="entry name" value="Pilin-like"/>
</dbReference>
<proteinExistence type="predicted"/>
<reference evidence="2 3" key="1">
    <citation type="submission" date="2015-02" db="EMBL/GenBank/DDBJ databases">
        <title>Single cell genomics of a rare environmental alphaproteobacterium provides unique insights into Rickettsiaceae evolution.</title>
        <authorList>
            <person name="Martijn J."/>
            <person name="Schulz F."/>
            <person name="Zaremba-Niedzwiedzka K."/>
            <person name="Viklund J."/>
            <person name="Stepanauskas R."/>
            <person name="Andersson S.G.E."/>
            <person name="Horn M."/>
            <person name="Guy L."/>
            <person name="Ettema T.J.G."/>
        </authorList>
    </citation>
    <scope>NUCLEOTIDE SEQUENCE [LARGE SCALE GENOMIC DNA]</scope>
    <source>
        <strain evidence="2 3">SCGC AAA041-L04</strain>
    </source>
</reference>
<organism evidence="2 3">
    <name type="scientific">Candidatus Arcanibacter lacustris</name>
    <dbReference type="NCBI Taxonomy" id="1607817"/>
    <lineage>
        <taxon>Bacteria</taxon>
        <taxon>Pseudomonadati</taxon>
        <taxon>Pseudomonadota</taxon>
        <taxon>Alphaproteobacteria</taxon>
        <taxon>Rickettsiales</taxon>
        <taxon>Candidatus Arcanibacter</taxon>
    </lineage>
</organism>